<proteinExistence type="predicted"/>
<organism evidence="1 2">
    <name type="scientific">Boeremia exigua</name>
    <dbReference type="NCBI Taxonomy" id="749465"/>
    <lineage>
        <taxon>Eukaryota</taxon>
        <taxon>Fungi</taxon>
        <taxon>Dikarya</taxon>
        <taxon>Ascomycota</taxon>
        <taxon>Pezizomycotina</taxon>
        <taxon>Dothideomycetes</taxon>
        <taxon>Pleosporomycetidae</taxon>
        <taxon>Pleosporales</taxon>
        <taxon>Pleosporineae</taxon>
        <taxon>Didymellaceae</taxon>
        <taxon>Boeremia</taxon>
    </lineage>
</organism>
<keyword evidence="2" id="KW-1185">Reference proteome</keyword>
<evidence type="ECO:0000313" key="2">
    <source>
        <dbReference type="Proteomes" id="UP001153331"/>
    </source>
</evidence>
<name>A0ACC2HS32_9PLEO</name>
<evidence type="ECO:0000313" key="1">
    <source>
        <dbReference type="EMBL" id="KAJ8105889.1"/>
    </source>
</evidence>
<sequence length="232" mass="24842">MAPATAPPPVSEPFPISCVAGRYLLFDVDVISHVRRTHNICGVLVGTIPNLSQQNVFLGIPMELMPEEARVLVEGGHAHIVDDVETHRRGFQEMSRADRLQYLAEMDRQGTEAARESLAAQEKKKDVALKKKGLRKEVEREAPSVADSTATVGTTASSTASDSTVHVELPGSESGLGFIMKGSGFLDSQSVRLVVPRPRSLAGQGAKGGNRRSRPAAGEGRGSRARRVGRPA</sequence>
<dbReference type="EMBL" id="JAPHNI010001335">
    <property type="protein sequence ID" value="KAJ8105889.1"/>
    <property type="molecule type" value="Genomic_DNA"/>
</dbReference>
<dbReference type="Proteomes" id="UP001153331">
    <property type="component" value="Unassembled WGS sequence"/>
</dbReference>
<gene>
    <name evidence="1" type="ORF">OPT61_g9904</name>
</gene>
<protein>
    <submittedName>
        <fullName evidence="1">Uncharacterized protein</fullName>
    </submittedName>
</protein>
<comment type="caution">
    <text evidence="1">The sequence shown here is derived from an EMBL/GenBank/DDBJ whole genome shotgun (WGS) entry which is preliminary data.</text>
</comment>
<reference evidence="1" key="1">
    <citation type="submission" date="2022-11" db="EMBL/GenBank/DDBJ databases">
        <title>Genome Sequence of Boeremia exigua.</title>
        <authorList>
            <person name="Buettner E."/>
        </authorList>
    </citation>
    <scope>NUCLEOTIDE SEQUENCE</scope>
    <source>
        <strain evidence="1">CU02</strain>
    </source>
</reference>
<accession>A0ACC2HS32</accession>